<evidence type="ECO:0000259" key="1">
    <source>
        <dbReference type="Pfam" id="PF00557"/>
    </source>
</evidence>
<name>A0A1N6G839_9RHOB</name>
<dbReference type="Pfam" id="PF01321">
    <property type="entry name" value="Creatinase_N"/>
    <property type="match status" value="1"/>
</dbReference>
<organism evidence="3 4">
    <name type="scientific">Vannielia litorea</name>
    <dbReference type="NCBI Taxonomy" id="1217970"/>
    <lineage>
        <taxon>Bacteria</taxon>
        <taxon>Pseudomonadati</taxon>
        <taxon>Pseudomonadota</taxon>
        <taxon>Alphaproteobacteria</taxon>
        <taxon>Rhodobacterales</taxon>
        <taxon>Paracoccaceae</taxon>
        <taxon>Vannielia</taxon>
    </lineage>
</organism>
<dbReference type="InterPro" id="IPR029149">
    <property type="entry name" value="Creatin/AminoP/Spt16_N"/>
</dbReference>
<evidence type="ECO:0000259" key="2">
    <source>
        <dbReference type="Pfam" id="PF01321"/>
    </source>
</evidence>
<keyword evidence="3" id="KW-0378">Hydrolase</keyword>
<dbReference type="PANTHER" id="PTHR46112">
    <property type="entry name" value="AMINOPEPTIDASE"/>
    <property type="match status" value="1"/>
</dbReference>
<dbReference type="EMBL" id="FSRL01000001">
    <property type="protein sequence ID" value="SIO03654.1"/>
    <property type="molecule type" value="Genomic_DNA"/>
</dbReference>
<dbReference type="Gene3D" id="3.90.230.10">
    <property type="entry name" value="Creatinase/methionine aminopeptidase superfamily"/>
    <property type="match status" value="1"/>
</dbReference>
<dbReference type="SUPFAM" id="SSF55920">
    <property type="entry name" value="Creatinase/aminopeptidase"/>
    <property type="match status" value="1"/>
</dbReference>
<accession>A0A1N6G839</accession>
<protein>
    <submittedName>
        <fullName evidence="3">Ectoine hydrolase</fullName>
    </submittedName>
</protein>
<feature type="domain" description="Peptidase M24" evidence="1">
    <location>
        <begin position="191"/>
        <end position="399"/>
    </location>
</feature>
<evidence type="ECO:0000313" key="3">
    <source>
        <dbReference type="EMBL" id="SIO03654.1"/>
    </source>
</evidence>
<feature type="domain" description="Creatinase N-terminal" evidence="2">
    <location>
        <begin position="39"/>
        <end position="183"/>
    </location>
</feature>
<sequence>MTTKPRTPSAPMALQGGSAPAAALPSSALAFARTEYHERLAAVRASMEAQGLEALVISDPSNMAWLTGYDGWSFYVHQAVVVGLKADPLWWGRGMDAAGARRTVWMSHDHIFGYEDWLVQNPEAHPMTVLAELMTDWGHGQAAVGVELDNYYYSAAAHRALTEGLPEAEISDATGLVNWCRAVKSPAEIAYMRRAGEIVTEMHRVIAEVAEPGMQKNALVAEILKAGALGTRGAWGDYPAIVPMTPSGMDATAPHLTWDGAPIPRGVPTFFEIAGCHRRYHCPQSRTLFFGEPPKKYRQAEEALMAATAAVMGAARPGALCEDLARAFSSTLERYGFRKESRTGYSVGLSYPPDWGERTMSLRAGDTTELQPGMVFHFMPGLWLDDGGIELTETMLITEVSAEYLANTPPGLVVKP</sequence>
<evidence type="ECO:0000313" key="4">
    <source>
        <dbReference type="Proteomes" id="UP000184932"/>
    </source>
</evidence>
<proteinExistence type="predicted"/>
<dbReference type="SUPFAM" id="SSF53092">
    <property type="entry name" value="Creatinase/prolidase N-terminal domain"/>
    <property type="match status" value="1"/>
</dbReference>
<dbReference type="Proteomes" id="UP000184932">
    <property type="component" value="Unassembled WGS sequence"/>
</dbReference>
<dbReference type="Gene3D" id="3.40.350.10">
    <property type="entry name" value="Creatinase/prolidase N-terminal domain"/>
    <property type="match status" value="1"/>
</dbReference>
<dbReference type="AlphaFoldDB" id="A0A1N6G839"/>
<dbReference type="PANTHER" id="PTHR46112:SF3">
    <property type="entry name" value="AMINOPEPTIDASE YPDF"/>
    <property type="match status" value="1"/>
</dbReference>
<dbReference type="InterPro" id="IPR050659">
    <property type="entry name" value="Peptidase_M24B"/>
</dbReference>
<dbReference type="InterPro" id="IPR000994">
    <property type="entry name" value="Pept_M24"/>
</dbReference>
<keyword evidence="4" id="KW-1185">Reference proteome</keyword>
<dbReference type="STRING" id="1217970.SAMN05444002_2276"/>
<dbReference type="Pfam" id="PF00557">
    <property type="entry name" value="Peptidase_M24"/>
    <property type="match status" value="1"/>
</dbReference>
<dbReference type="GO" id="GO:0016787">
    <property type="term" value="F:hydrolase activity"/>
    <property type="evidence" value="ECO:0007669"/>
    <property type="project" value="UniProtKB-KW"/>
</dbReference>
<reference evidence="4" key="1">
    <citation type="submission" date="2016-11" db="EMBL/GenBank/DDBJ databases">
        <authorList>
            <person name="Varghese N."/>
            <person name="Submissions S."/>
        </authorList>
    </citation>
    <scope>NUCLEOTIDE SEQUENCE [LARGE SCALE GENOMIC DNA]</scope>
    <source>
        <strain evidence="4">DSM 29440</strain>
    </source>
</reference>
<dbReference type="CDD" id="cd01066">
    <property type="entry name" value="APP_MetAP"/>
    <property type="match status" value="1"/>
</dbReference>
<dbReference type="InterPro" id="IPR036005">
    <property type="entry name" value="Creatinase/aminopeptidase-like"/>
</dbReference>
<dbReference type="InterPro" id="IPR000587">
    <property type="entry name" value="Creatinase_N"/>
</dbReference>
<gene>
    <name evidence="3" type="ORF">SAMN05444002_2276</name>
</gene>